<keyword evidence="3" id="KW-1185">Reference proteome</keyword>
<proteinExistence type="predicted"/>
<feature type="compositionally biased region" description="Low complexity" evidence="1">
    <location>
        <begin position="11"/>
        <end position="34"/>
    </location>
</feature>
<gene>
    <name evidence="2" type="ORF">SAMEA44547418_01115</name>
</gene>
<feature type="region of interest" description="Disordered" evidence="1">
    <location>
        <begin position="1"/>
        <end position="53"/>
    </location>
</feature>
<feature type="region of interest" description="Disordered" evidence="1">
    <location>
        <begin position="183"/>
        <end position="212"/>
    </location>
</feature>
<reference evidence="2 3" key="1">
    <citation type="submission" date="2017-06" db="EMBL/GenBank/DDBJ databases">
        <authorList>
            <consortium name="Pathogen Informatics"/>
        </authorList>
    </citation>
    <scope>NUCLEOTIDE SEQUENCE [LARGE SCALE GENOMIC DNA]</scope>
    <source>
        <strain evidence="2 3">NCTC12018</strain>
    </source>
</reference>
<dbReference type="Proteomes" id="UP000214973">
    <property type="component" value="Chromosome 1"/>
</dbReference>
<sequence>MTMAEDLTQGTNDNTTSADSSTPTTDANTNTQDTILGGGSADTSGNQEPPTEPTVYDFTQAFDSGEVDQTIAADFSKLLNSVGATQDQAVEMAKFGNKYATDLVTAYEEKRQDALIEQYKGYAEHTKEVLGNKYDETVGKAGAGIELIEKTIPNIREILAENGLGNRIEIVRVFEKIADMAAEDNNAGGGQPTGSTQSEDAIRRNLYPSMFK</sequence>
<evidence type="ECO:0000313" key="3">
    <source>
        <dbReference type="Proteomes" id="UP000214973"/>
    </source>
</evidence>
<dbReference type="AlphaFoldDB" id="A0A239Z9Z2"/>
<dbReference type="EMBL" id="LT906470">
    <property type="protein sequence ID" value="SNV67516.1"/>
    <property type="molecule type" value="Genomic_DNA"/>
</dbReference>
<evidence type="ECO:0000256" key="1">
    <source>
        <dbReference type="SAM" id="MobiDB-lite"/>
    </source>
</evidence>
<dbReference type="KEGG" id="vrm:44547418_01115"/>
<organism evidence="2 3">
    <name type="scientific">Veillonella rodentium</name>
    <dbReference type="NCBI Taxonomy" id="248315"/>
    <lineage>
        <taxon>Bacteria</taxon>
        <taxon>Bacillati</taxon>
        <taxon>Bacillota</taxon>
        <taxon>Negativicutes</taxon>
        <taxon>Veillonellales</taxon>
        <taxon>Veillonellaceae</taxon>
        <taxon>Veillonella</taxon>
    </lineage>
</organism>
<evidence type="ECO:0000313" key="2">
    <source>
        <dbReference type="EMBL" id="SNV67516.1"/>
    </source>
</evidence>
<name>A0A239Z9Z2_9FIRM</name>
<accession>A0A239Z9Z2</accession>
<protein>
    <submittedName>
        <fullName evidence="2">Uncharacterized protein</fullName>
    </submittedName>
</protein>